<dbReference type="KEGG" id="gfu:KM031_16510"/>
<dbReference type="SUPFAM" id="SSF74650">
    <property type="entry name" value="Galactose mutarotase-like"/>
    <property type="match status" value="1"/>
</dbReference>
<evidence type="ECO:0000313" key="1">
    <source>
        <dbReference type="EMBL" id="QWK92307.1"/>
    </source>
</evidence>
<keyword evidence="1" id="KW-0614">Plasmid</keyword>
<name>A0A975PAA7_9RHOB</name>
<gene>
    <name evidence="1" type="ORF">KM031_16510</name>
</gene>
<dbReference type="EMBL" id="CP076362">
    <property type="protein sequence ID" value="QWK92307.1"/>
    <property type="molecule type" value="Genomic_DNA"/>
</dbReference>
<evidence type="ECO:0000313" key="2">
    <source>
        <dbReference type="Proteomes" id="UP000679352"/>
    </source>
</evidence>
<sequence>MLSLAAHGYRVQLDPRRGATLLSAEWCAPTGDWLPILAPLADAGAGQTAGCFVMAPFANRIAAGRFSFAGAVHQLPLNRPQEGMAIHGFSRDHGFDVLSQGVDHATLTQDFAVDGLPWHYGLRYDIQLSTTGLCLTLTLTHRGAAPMPYGLGLHPWFPKPAGTTLSFAARGAHQRDALGLPLAETAPQPAFAAAAPQPLDHLPWFDGCFSDWSPRRARICWPDRKAALVLAGEGAFRHLHVYVPDDRAVLCAEPVSHLPDAVNRPDLGPTAQMTLLARGQSLSGSLILSALPLCPQPSPSLPQEVPA</sequence>
<keyword evidence="2" id="KW-1185">Reference proteome</keyword>
<reference evidence="1" key="1">
    <citation type="submission" date="2021-06" db="EMBL/GenBank/DDBJ databases">
        <authorList>
            <person name="Lee C.-S."/>
            <person name="Jin L."/>
        </authorList>
    </citation>
    <scope>NUCLEOTIDE SEQUENCE</scope>
    <source>
        <strain evidence="1">Con5</strain>
        <plasmid evidence="1">p1</plasmid>
    </source>
</reference>
<dbReference type="InterPro" id="IPR011013">
    <property type="entry name" value="Gal_mutarotase_sf_dom"/>
</dbReference>
<evidence type="ECO:0008006" key="3">
    <source>
        <dbReference type="Google" id="ProtNLM"/>
    </source>
</evidence>
<dbReference type="GO" id="GO:0030246">
    <property type="term" value="F:carbohydrate binding"/>
    <property type="evidence" value="ECO:0007669"/>
    <property type="project" value="InterPro"/>
</dbReference>
<dbReference type="Pfam" id="PF01263">
    <property type="entry name" value="Aldose_epim"/>
    <property type="match status" value="1"/>
</dbReference>
<dbReference type="AlphaFoldDB" id="A0A975PAA7"/>
<dbReference type="RefSeq" id="WP_215505405.1">
    <property type="nucleotide sequence ID" value="NZ_CP076362.1"/>
</dbReference>
<dbReference type="GO" id="GO:0005975">
    <property type="term" value="P:carbohydrate metabolic process"/>
    <property type="evidence" value="ECO:0007669"/>
    <property type="project" value="InterPro"/>
</dbReference>
<proteinExistence type="predicted"/>
<dbReference type="InterPro" id="IPR008183">
    <property type="entry name" value="Aldose_1/G6P_1-epimerase"/>
</dbReference>
<geneLocation type="plasmid" evidence="1 2">
    <name>p1</name>
</geneLocation>
<dbReference type="InterPro" id="IPR014718">
    <property type="entry name" value="GH-type_carb-bd"/>
</dbReference>
<dbReference type="Gene3D" id="2.70.98.10">
    <property type="match status" value="1"/>
</dbReference>
<protein>
    <recommendedName>
        <fullName evidence="3">Aldose 1-epimerase</fullName>
    </recommendedName>
</protein>
<organism evidence="1 2">
    <name type="scientific">Gemmobacter fulvus</name>
    <dbReference type="NCBI Taxonomy" id="2840474"/>
    <lineage>
        <taxon>Bacteria</taxon>
        <taxon>Pseudomonadati</taxon>
        <taxon>Pseudomonadota</taxon>
        <taxon>Alphaproteobacteria</taxon>
        <taxon>Rhodobacterales</taxon>
        <taxon>Paracoccaceae</taxon>
        <taxon>Gemmobacter</taxon>
    </lineage>
</organism>
<dbReference type="Proteomes" id="UP000679352">
    <property type="component" value="Plasmid p1"/>
</dbReference>
<accession>A0A975PAA7</accession>
<dbReference type="GO" id="GO:0016853">
    <property type="term" value="F:isomerase activity"/>
    <property type="evidence" value="ECO:0007669"/>
    <property type="project" value="InterPro"/>
</dbReference>